<organism evidence="3 4">
    <name type="scientific">Lymnaea stagnalis</name>
    <name type="common">Great pond snail</name>
    <name type="synonym">Helix stagnalis</name>
    <dbReference type="NCBI Taxonomy" id="6523"/>
    <lineage>
        <taxon>Eukaryota</taxon>
        <taxon>Metazoa</taxon>
        <taxon>Spiralia</taxon>
        <taxon>Lophotrochozoa</taxon>
        <taxon>Mollusca</taxon>
        <taxon>Gastropoda</taxon>
        <taxon>Heterobranchia</taxon>
        <taxon>Euthyneura</taxon>
        <taxon>Panpulmonata</taxon>
        <taxon>Hygrophila</taxon>
        <taxon>Lymnaeoidea</taxon>
        <taxon>Lymnaeidae</taxon>
        <taxon>Lymnaea</taxon>
    </lineage>
</organism>
<evidence type="ECO:0000313" key="4">
    <source>
        <dbReference type="Proteomes" id="UP001497497"/>
    </source>
</evidence>
<feature type="region of interest" description="Disordered" evidence="2">
    <location>
        <begin position="202"/>
        <end position="231"/>
    </location>
</feature>
<gene>
    <name evidence="3" type="ORF">GSLYS_00014936001</name>
</gene>
<sequence length="534" mass="59834">MANSSRGRADQENVESGDDDFGDFGGFEVAEPVADLSASQAQPVDSPWAIFNTGNASGRPDLLCAQNRFPTYLDPSDISGTSQEPGNLEVINDNVPVQPSVDLFAQNSLDQARIAENVLDGTLLAVSGPGFHQNLNLVNGRLPDPDIGLGINENRLFGQVEVIGQLAAVNEANAVSGPGLPEEADAPDERDPLQVFGRRVEHENVQEPQPGPRMPQVDRPNHNSPLEENNVSQSALQEQLNSLTDRNQSLEAELAMCQEQLEAQRLRLQEVASRHRADLEEIRKGGHDALAVVVDQYKEQSRTVVLEQQELAQRNLVETLSQQMKVFQEMLQVQQEITERQREEDRQELGRKIERALEESRQQQQENFDAFLVAEQEKQRQAFEKAVEEERAASQEKIIQAVNAEQEKARARLEEIKVECSQKLEEDRKAHEEALHSLREEQQRLAQDKISQLVDEERERGRAAVREALNQSRLHTRAYIDEQRQADSRVRTRHLASLDLFLESSRQQISLLLESEKCQTSSSSSSDKGAGGDT</sequence>
<feature type="region of interest" description="Disordered" evidence="2">
    <location>
        <begin position="1"/>
        <end position="27"/>
    </location>
</feature>
<dbReference type="PANTHER" id="PTHR35072">
    <property type="entry name" value="COILED-COIL DOMAIN-CONTAINING PROTEIN 91"/>
    <property type="match status" value="1"/>
</dbReference>
<dbReference type="GO" id="GO:0005829">
    <property type="term" value="C:cytosol"/>
    <property type="evidence" value="ECO:0007669"/>
    <property type="project" value="GOC"/>
</dbReference>
<keyword evidence="4" id="KW-1185">Reference proteome</keyword>
<proteinExistence type="predicted"/>
<dbReference type="AlphaFoldDB" id="A0AAV2I3N5"/>
<protein>
    <submittedName>
        <fullName evidence="3">Uncharacterized protein</fullName>
    </submittedName>
</protein>
<evidence type="ECO:0000256" key="2">
    <source>
        <dbReference type="SAM" id="MobiDB-lite"/>
    </source>
</evidence>
<dbReference type="PANTHER" id="PTHR35072:SF1">
    <property type="entry name" value="COILED-COIL DOMAIN-CONTAINING PROTEIN 91"/>
    <property type="match status" value="1"/>
</dbReference>
<keyword evidence="1" id="KW-0175">Coiled coil</keyword>
<feature type="region of interest" description="Disordered" evidence="2">
    <location>
        <begin position="515"/>
        <end position="534"/>
    </location>
</feature>
<dbReference type="GO" id="GO:0005802">
    <property type="term" value="C:trans-Golgi network"/>
    <property type="evidence" value="ECO:0007669"/>
    <property type="project" value="TreeGrafter"/>
</dbReference>
<evidence type="ECO:0000313" key="3">
    <source>
        <dbReference type="EMBL" id="CAL1541330.1"/>
    </source>
</evidence>
<evidence type="ECO:0000256" key="1">
    <source>
        <dbReference type="SAM" id="Coils"/>
    </source>
</evidence>
<dbReference type="GO" id="GO:0090160">
    <property type="term" value="P:Golgi to lysosome transport"/>
    <property type="evidence" value="ECO:0007669"/>
    <property type="project" value="TreeGrafter"/>
</dbReference>
<dbReference type="Proteomes" id="UP001497497">
    <property type="component" value="Unassembled WGS sequence"/>
</dbReference>
<feature type="compositionally biased region" description="Polar residues" evidence="2">
    <location>
        <begin position="222"/>
        <end position="231"/>
    </location>
</feature>
<dbReference type="InterPro" id="IPR034592">
    <property type="entry name" value="CCDC91"/>
</dbReference>
<feature type="coiled-coil region" evidence="1">
    <location>
        <begin position="233"/>
        <end position="278"/>
    </location>
</feature>
<name>A0AAV2I3N5_LYMST</name>
<dbReference type="EMBL" id="CAXITT010000425">
    <property type="protein sequence ID" value="CAL1541330.1"/>
    <property type="molecule type" value="Genomic_DNA"/>
</dbReference>
<comment type="caution">
    <text evidence="3">The sequence shown here is derived from an EMBL/GenBank/DDBJ whole genome shotgun (WGS) entry which is preliminary data.</text>
</comment>
<reference evidence="3 4" key="1">
    <citation type="submission" date="2024-04" db="EMBL/GenBank/DDBJ databases">
        <authorList>
            <consortium name="Genoscope - CEA"/>
            <person name="William W."/>
        </authorList>
    </citation>
    <scope>NUCLEOTIDE SEQUENCE [LARGE SCALE GENOMIC DNA]</scope>
</reference>
<accession>A0AAV2I3N5</accession>
<feature type="coiled-coil region" evidence="1">
    <location>
        <begin position="339"/>
        <end position="459"/>
    </location>
</feature>
<feature type="compositionally biased region" description="Acidic residues" evidence="2">
    <location>
        <begin position="12"/>
        <end position="22"/>
    </location>
</feature>